<keyword evidence="1" id="KW-1133">Transmembrane helix</keyword>
<keyword evidence="1" id="KW-0472">Membrane</keyword>
<name>A0A5B6X1W0_9ROSI</name>
<organism evidence="3 4">
    <name type="scientific">Gossypium australe</name>
    <dbReference type="NCBI Taxonomy" id="47621"/>
    <lineage>
        <taxon>Eukaryota</taxon>
        <taxon>Viridiplantae</taxon>
        <taxon>Streptophyta</taxon>
        <taxon>Embryophyta</taxon>
        <taxon>Tracheophyta</taxon>
        <taxon>Spermatophyta</taxon>
        <taxon>Magnoliopsida</taxon>
        <taxon>eudicotyledons</taxon>
        <taxon>Gunneridae</taxon>
        <taxon>Pentapetalae</taxon>
        <taxon>rosids</taxon>
        <taxon>malvids</taxon>
        <taxon>Malvales</taxon>
        <taxon>Malvaceae</taxon>
        <taxon>Malvoideae</taxon>
        <taxon>Gossypium</taxon>
    </lineage>
</organism>
<reference evidence="4" key="1">
    <citation type="journal article" date="2019" name="Plant Biotechnol. J.">
        <title>Genome sequencing of the Australian wild diploid species Gossypium australe highlights disease resistance and delayed gland morphogenesis.</title>
        <authorList>
            <person name="Cai Y."/>
            <person name="Cai X."/>
            <person name="Wang Q."/>
            <person name="Wang P."/>
            <person name="Zhang Y."/>
            <person name="Cai C."/>
            <person name="Xu Y."/>
            <person name="Wang K."/>
            <person name="Zhou Z."/>
            <person name="Wang C."/>
            <person name="Geng S."/>
            <person name="Li B."/>
            <person name="Dong Q."/>
            <person name="Hou Y."/>
            <person name="Wang H."/>
            <person name="Ai P."/>
            <person name="Liu Z."/>
            <person name="Yi F."/>
            <person name="Sun M."/>
            <person name="An G."/>
            <person name="Cheng J."/>
            <person name="Zhang Y."/>
            <person name="Shi Q."/>
            <person name="Xie Y."/>
            <person name="Shi X."/>
            <person name="Chang Y."/>
            <person name="Huang F."/>
            <person name="Chen Y."/>
            <person name="Hong S."/>
            <person name="Mi L."/>
            <person name="Sun Q."/>
            <person name="Zhang L."/>
            <person name="Zhou B."/>
            <person name="Peng R."/>
            <person name="Zhang X."/>
            <person name="Liu F."/>
        </authorList>
    </citation>
    <scope>NUCLEOTIDE SEQUENCE [LARGE SCALE GENOMIC DNA]</scope>
    <source>
        <strain evidence="4">cv. PA1801</strain>
    </source>
</reference>
<keyword evidence="1" id="KW-0812">Transmembrane</keyword>
<evidence type="ECO:0000256" key="1">
    <source>
        <dbReference type="SAM" id="Phobius"/>
    </source>
</evidence>
<dbReference type="OrthoDB" id="111931at2759"/>
<dbReference type="Gene3D" id="1.10.340.70">
    <property type="match status" value="1"/>
</dbReference>
<feature type="domain" description="Integrase zinc-binding" evidence="2">
    <location>
        <begin position="156"/>
        <end position="206"/>
    </location>
</feature>
<gene>
    <name evidence="3" type="ORF">EPI10_031612</name>
</gene>
<feature type="transmembrane region" description="Helical" evidence="1">
    <location>
        <begin position="12"/>
        <end position="29"/>
    </location>
</feature>
<evidence type="ECO:0000259" key="2">
    <source>
        <dbReference type="Pfam" id="PF17921"/>
    </source>
</evidence>
<evidence type="ECO:0000313" key="3">
    <source>
        <dbReference type="EMBL" id="KAA3487808.1"/>
    </source>
</evidence>
<accession>A0A5B6X1W0</accession>
<keyword evidence="4" id="KW-1185">Reference proteome</keyword>
<dbReference type="Proteomes" id="UP000325315">
    <property type="component" value="Unassembled WGS sequence"/>
</dbReference>
<dbReference type="InterPro" id="IPR041588">
    <property type="entry name" value="Integrase_H2C2"/>
</dbReference>
<evidence type="ECO:0000313" key="4">
    <source>
        <dbReference type="Proteomes" id="UP000325315"/>
    </source>
</evidence>
<protein>
    <submittedName>
        <fullName evidence="3">Integrase</fullName>
    </submittedName>
</protein>
<dbReference type="AlphaFoldDB" id="A0A5B6X1W0"/>
<dbReference type="Pfam" id="PF17921">
    <property type="entry name" value="Integrase_H2C2"/>
    <property type="match status" value="1"/>
</dbReference>
<comment type="caution">
    <text evidence="3">The sequence shown here is derived from an EMBL/GenBank/DDBJ whole genome shotgun (WGS) entry which is preliminary data.</text>
</comment>
<sequence length="215" mass="25171">MIQPESMKDNMWFIVKCLIPVLVVVAYLSRQLKSHKCNYSTHDLDLATVRRWIELLKDYDCTIEYHLRKANVAVDVLSRRLMTVMRAMFAKLSLSKDRGFLVELQIKPILVDEIKMKQPLDTSLVLQIKQVEEGKTTKFRFNSNGVLCYHGRYCSIHQEAHSSPYTVYSRRNKIYQDLRELYCWSSLKCEVIEFVAKCLTCQQVKAQHQFPSGLL</sequence>
<dbReference type="EMBL" id="SMMG02000001">
    <property type="protein sequence ID" value="KAA3487808.1"/>
    <property type="molecule type" value="Genomic_DNA"/>
</dbReference>
<proteinExistence type="predicted"/>